<dbReference type="RefSeq" id="WP_041979790.1">
    <property type="nucleotide sequence ID" value="NZ_LR134290.1"/>
</dbReference>
<reference evidence="4 5" key="1">
    <citation type="submission" date="2018-06" db="EMBL/GenBank/DDBJ databases">
        <authorList>
            <consortium name="Pathogen Informatics"/>
            <person name="Doyle S."/>
        </authorList>
    </citation>
    <scope>NUCLEOTIDE SEQUENCE [LARGE SCALE GENOMIC DNA]</scope>
    <source>
        <strain evidence="4 5">NCTC10899</strain>
    </source>
</reference>
<feature type="domain" description="N-acetyltransferase" evidence="3">
    <location>
        <begin position="3"/>
        <end position="147"/>
    </location>
</feature>
<dbReference type="Gene3D" id="3.40.630.30">
    <property type="match status" value="1"/>
</dbReference>
<evidence type="ECO:0000313" key="4">
    <source>
        <dbReference type="EMBL" id="SUD39070.1"/>
    </source>
</evidence>
<protein>
    <submittedName>
        <fullName evidence="4">Phosphotransferase</fullName>
    </submittedName>
</protein>
<dbReference type="AlphaFoldDB" id="A0A379IS53"/>
<dbReference type="Pfam" id="PF00583">
    <property type="entry name" value="Acetyltransf_1"/>
    <property type="match status" value="1"/>
</dbReference>
<dbReference type="SUPFAM" id="SSF55729">
    <property type="entry name" value="Acyl-CoA N-acyltransferases (Nat)"/>
    <property type="match status" value="1"/>
</dbReference>
<evidence type="ECO:0000313" key="5">
    <source>
        <dbReference type="Proteomes" id="UP000254260"/>
    </source>
</evidence>
<organism evidence="4 5">
    <name type="scientific">Ectopseudomonas mendocina</name>
    <name type="common">Pseudomonas mendocina</name>
    <dbReference type="NCBI Taxonomy" id="300"/>
    <lineage>
        <taxon>Bacteria</taxon>
        <taxon>Pseudomonadati</taxon>
        <taxon>Pseudomonadota</taxon>
        <taxon>Gammaproteobacteria</taxon>
        <taxon>Pseudomonadales</taxon>
        <taxon>Pseudomonadaceae</taxon>
        <taxon>Ectopseudomonas</taxon>
    </lineage>
</organism>
<dbReference type="InterPro" id="IPR050832">
    <property type="entry name" value="Bact_Acetyltransf"/>
</dbReference>
<dbReference type="OrthoDB" id="7356080at2"/>
<dbReference type="PANTHER" id="PTHR43877">
    <property type="entry name" value="AMINOALKYLPHOSPHONATE N-ACETYLTRANSFERASE-RELATED-RELATED"/>
    <property type="match status" value="1"/>
</dbReference>
<dbReference type="EMBL" id="UGUU01000001">
    <property type="protein sequence ID" value="SUD39070.1"/>
    <property type="molecule type" value="Genomic_DNA"/>
</dbReference>
<dbReference type="GO" id="GO:0016747">
    <property type="term" value="F:acyltransferase activity, transferring groups other than amino-acyl groups"/>
    <property type="evidence" value="ECO:0007669"/>
    <property type="project" value="InterPro"/>
</dbReference>
<evidence type="ECO:0000256" key="1">
    <source>
        <dbReference type="ARBA" id="ARBA00022679"/>
    </source>
</evidence>
<evidence type="ECO:0000256" key="2">
    <source>
        <dbReference type="ARBA" id="ARBA00023315"/>
    </source>
</evidence>
<dbReference type="PANTHER" id="PTHR43877:SF2">
    <property type="entry name" value="AMINOALKYLPHOSPHONATE N-ACETYLTRANSFERASE-RELATED"/>
    <property type="match status" value="1"/>
</dbReference>
<dbReference type="InterPro" id="IPR000182">
    <property type="entry name" value="GNAT_dom"/>
</dbReference>
<dbReference type="InterPro" id="IPR016181">
    <property type="entry name" value="Acyl_CoA_acyltransferase"/>
</dbReference>
<dbReference type="Proteomes" id="UP000254260">
    <property type="component" value="Unassembled WGS sequence"/>
</dbReference>
<dbReference type="CDD" id="cd04301">
    <property type="entry name" value="NAT_SF"/>
    <property type="match status" value="1"/>
</dbReference>
<sequence>MEATLRPATVADIHTLFDIRTSVVQNHLSREQMAELGITPAALAEAIDQAPCAWIAELGGVAAGFAMVDLEAGELFALFVRPQAEGHGLGRLLLDAAETALFQHHESIWLITDGHESIRANGFYRRYGWELADAIDERDVRYEKRRG</sequence>
<accession>A0A379IS53</accession>
<gene>
    <name evidence="4" type="ORF">NCTC10899_01873</name>
</gene>
<name>A0A379IS53_ECTME</name>
<keyword evidence="1 4" id="KW-0808">Transferase</keyword>
<evidence type="ECO:0000259" key="3">
    <source>
        <dbReference type="PROSITE" id="PS51186"/>
    </source>
</evidence>
<keyword evidence="2" id="KW-0012">Acyltransferase</keyword>
<dbReference type="PROSITE" id="PS51186">
    <property type="entry name" value="GNAT"/>
    <property type="match status" value="1"/>
</dbReference>
<proteinExistence type="predicted"/>